<feature type="compositionally biased region" description="Polar residues" evidence="1">
    <location>
        <begin position="1"/>
        <end position="15"/>
    </location>
</feature>
<evidence type="ECO:0000313" key="2">
    <source>
        <dbReference type="EMBL" id="CAE7856649.1"/>
    </source>
</evidence>
<dbReference type="EMBL" id="CAJNJA010055850">
    <property type="protein sequence ID" value="CAE7856649.1"/>
    <property type="molecule type" value="Genomic_DNA"/>
</dbReference>
<dbReference type="OrthoDB" id="446034at2759"/>
<gene>
    <name evidence="2" type="ORF">SNEC2469_LOCUS26937</name>
</gene>
<name>A0A813A784_9DINO</name>
<protein>
    <submittedName>
        <fullName evidence="2">Uncharacterized protein</fullName>
    </submittedName>
</protein>
<evidence type="ECO:0000256" key="1">
    <source>
        <dbReference type="SAM" id="MobiDB-lite"/>
    </source>
</evidence>
<sequence>MPQCGRTTQPSQPSRVEQAPTLRRQILRVATETFAELSEDPIEEDEPEVPADVPAPSTLPFPPPTATNTESTADIHDVTVLIEKLRKVIGDSHGKTEVLLHQTSTLLATQHEAMTALIASCKQQLDVLESLLRQGNPDWS</sequence>
<feature type="compositionally biased region" description="Acidic residues" evidence="1">
    <location>
        <begin position="37"/>
        <end position="49"/>
    </location>
</feature>
<feature type="region of interest" description="Disordered" evidence="1">
    <location>
        <begin position="36"/>
        <end position="74"/>
    </location>
</feature>
<proteinExistence type="predicted"/>
<dbReference type="Proteomes" id="UP000601435">
    <property type="component" value="Unassembled WGS sequence"/>
</dbReference>
<evidence type="ECO:0000313" key="3">
    <source>
        <dbReference type="Proteomes" id="UP000601435"/>
    </source>
</evidence>
<accession>A0A813A784</accession>
<dbReference type="AlphaFoldDB" id="A0A813A784"/>
<reference evidence="2" key="1">
    <citation type="submission" date="2021-02" db="EMBL/GenBank/DDBJ databases">
        <authorList>
            <person name="Dougan E. K."/>
            <person name="Rhodes N."/>
            <person name="Thang M."/>
            <person name="Chan C."/>
        </authorList>
    </citation>
    <scope>NUCLEOTIDE SEQUENCE</scope>
</reference>
<organism evidence="2 3">
    <name type="scientific">Symbiodinium necroappetens</name>
    <dbReference type="NCBI Taxonomy" id="1628268"/>
    <lineage>
        <taxon>Eukaryota</taxon>
        <taxon>Sar</taxon>
        <taxon>Alveolata</taxon>
        <taxon>Dinophyceae</taxon>
        <taxon>Suessiales</taxon>
        <taxon>Symbiodiniaceae</taxon>
        <taxon>Symbiodinium</taxon>
    </lineage>
</organism>
<feature type="region of interest" description="Disordered" evidence="1">
    <location>
        <begin position="1"/>
        <end position="23"/>
    </location>
</feature>
<keyword evidence="3" id="KW-1185">Reference proteome</keyword>
<comment type="caution">
    <text evidence="2">The sequence shown here is derived from an EMBL/GenBank/DDBJ whole genome shotgun (WGS) entry which is preliminary data.</text>
</comment>